<proteinExistence type="predicted"/>
<gene>
    <name evidence="3" type="ORF">Micbo1qcDRAFT_156489</name>
</gene>
<feature type="domain" description="Aldehyde dehydrogenase" evidence="2">
    <location>
        <begin position="21"/>
        <end position="70"/>
    </location>
</feature>
<evidence type="ECO:0000259" key="2">
    <source>
        <dbReference type="Pfam" id="PF00171"/>
    </source>
</evidence>
<dbReference type="GO" id="GO:0016491">
    <property type="term" value="F:oxidoreductase activity"/>
    <property type="evidence" value="ECO:0007669"/>
    <property type="project" value="InterPro"/>
</dbReference>
<feature type="region of interest" description="Disordered" evidence="1">
    <location>
        <begin position="16"/>
        <end position="44"/>
    </location>
</feature>
<dbReference type="Gene3D" id="3.40.605.10">
    <property type="entry name" value="Aldehyde Dehydrogenase, Chain A, domain 1"/>
    <property type="match status" value="1"/>
</dbReference>
<dbReference type="STRING" id="196109.A0A136JK89"/>
<dbReference type="Proteomes" id="UP000070501">
    <property type="component" value="Unassembled WGS sequence"/>
</dbReference>
<dbReference type="InterPro" id="IPR016161">
    <property type="entry name" value="Ald_DH/histidinol_DH"/>
</dbReference>
<name>A0A136JK89_9PEZI</name>
<accession>A0A136JK89</accession>
<dbReference type="OrthoDB" id="5184288at2759"/>
<keyword evidence="4" id="KW-1185">Reference proteome</keyword>
<feature type="compositionally biased region" description="Basic and acidic residues" evidence="1">
    <location>
        <begin position="16"/>
        <end position="25"/>
    </location>
</feature>
<sequence>MASQVDFTTFANVIDGKLEKSEKTRRPLNPSTLEENPPVPVSSEQDVDRAIAAAKKAYEAWNDKPWAERA</sequence>
<evidence type="ECO:0000256" key="1">
    <source>
        <dbReference type="SAM" id="MobiDB-lite"/>
    </source>
</evidence>
<dbReference type="InParanoid" id="A0A136JK89"/>
<reference evidence="4" key="1">
    <citation type="submission" date="2016-02" db="EMBL/GenBank/DDBJ databases">
        <title>Draft genome sequence of Microdochium bolleyi, a fungal endophyte of beachgrass.</title>
        <authorList>
            <consortium name="DOE Joint Genome Institute"/>
            <person name="David A.S."/>
            <person name="May G."/>
            <person name="Haridas S."/>
            <person name="Lim J."/>
            <person name="Wang M."/>
            <person name="Labutti K."/>
            <person name="Lipzen A."/>
            <person name="Barry K."/>
            <person name="Grigoriev I.V."/>
        </authorList>
    </citation>
    <scope>NUCLEOTIDE SEQUENCE [LARGE SCALE GENOMIC DNA]</scope>
    <source>
        <strain evidence="4">J235TASD1</strain>
    </source>
</reference>
<feature type="non-terminal residue" evidence="3">
    <location>
        <position position="70"/>
    </location>
</feature>
<protein>
    <recommendedName>
        <fullName evidence="2">Aldehyde dehydrogenase domain-containing protein</fullName>
    </recommendedName>
</protein>
<evidence type="ECO:0000313" key="3">
    <source>
        <dbReference type="EMBL" id="KXJ97560.1"/>
    </source>
</evidence>
<dbReference type="EMBL" id="KQ964245">
    <property type="protein sequence ID" value="KXJ97560.1"/>
    <property type="molecule type" value="Genomic_DNA"/>
</dbReference>
<dbReference type="AlphaFoldDB" id="A0A136JK89"/>
<dbReference type="InterPro" id="IPR015590">
    <property type="entry name" value="Aldehyde_DH_dom"/>
</dbReference>
<dbReference type="SUPFAM" id="SSF53720">
    <property type="entry name" value="ALDH-like"/>
    <property type="match status" value="1"/>
</dbReference>
<dbReference type="InterPro" id="IPR016162">
    <property type="entry name" value="Ald_DH_N"/>
</dbReference>
<dbReference type="Pfam" id="PF00171">
    <property type="entry name" value="Aldedh"/>
    <property type="match status" value="1"/>
</dbReference>
<organism evidence="3 4">
    <name type="scientific">Microdochium bolleyi</name>
    <dbReference type="NCBI Taxonomy" id="196109"/>
    <lineage>
        <taxon>Eukaryota</taxon>
        <taxon>Fungi</taxon>
        <taxon>Dikarya</taxon>
        <taxon>Ascomycota</taxon>
        <taxon>Pezizomycotina</taxon>
        <taxon>Sordariomycetes</taxon>
        <taxon>Xylariomycetidae</taxon>
        <taxon>Xylariales</taxon>
        <taxon>Microdochiaceae</taxon>
        <taxon>Microdochium</taxon>
    </lineage>
</organism>
<evidence type="ECO:0000313" key="4">
    <source>
        <dbReference type="Proteomes" id="UP000070501"/>
    </source>
</evidence>